<dbReference type="InterPro" id="IPR015422">
    <property type="entry name" value="PyrdxlP-dep_Trfase_small"/>
</dbReference>
<dbReference type="Gene3D" id="3.90.1150.10">
    <property type="entry name" value="Aspartate Aminotransferase, domain 1"/>
    <property type="match status" value="1"/>
</dbReference>
<evidence type="ECO:0000256" key="12">
    <source>
        <dbReference type="ARBA" id="ARBA00042867"/>
    </source>
</evidence>
<dbReference type="PANTHER" id="PTHR11879:SF22">
    <property type="entry name" value="ASPARTATE AMINOTRANSFERASE, MITOCHONDRIAL"/>
    <property type="match status" value="1"/>
</dbReference>
<evidence type="ECO:0000256" key="2">
    <source>
        <dbReference type="ARBA" id="ARBA00007441"/>
    </source>
</evidence>
<evidence type="ECO:0000313" key="15">
    <source>
        <dbReference type="Proteomes" id="UP000887569"/>
    </source>
</evidence>
<accession>A0A915BHK7</accession>
<dbReference type="GO" id="GO:0030170">
    <property type="term" value="F:pyridoxal phosphate binding"/>
    <property type="evidence" value="ECO:0007669"/>
    <property type="project" value="InterPro"/>
</dbReference>
<keyword evidence="6" id="KW-0808">Transferase</keyword>
<dbReference type="SUPFAM" id="SSF53383">
    <property type="entry name" value="PLP-dependent transferases"/>
    <property type="match status" value="1"/>
</dbReference>
<dbReference type="FunFam" id="3.90.1150.10:FF:000160">
    <property type="entry name" value="Similar to aspartate aminotransferase"/>
    <property type="match status" value="1"/>
</dbReference>
<dbReference type="GO" id="GO:0006533">
    <property type="term" value="P:L-aspartate catabolic process"/>
    <property type="evidence" value="ECO:0007669"/>
    <property type="project" value="TreeGrafter"/>
</dbReference>
<evidence type="ECO:0000256" key="10">
    <source>
        <dbReference type="ARBA" id="ARBA00041257"/>
    </source>
</evidence>
<sequence>MQKLGEILRSARSFAGNKTDFVLLQTAMLNHQLLKIARTPVVVMCRLRLGWFSHVKMGPPDPILGVTEAFKADSNPNKINLGVGAYRDNSGKPYVLPSVRKAEEAIMEARMDKEYAGIAGIPEFTRLAAKLALGDKSSAIKESRNVTVQSVSGTGALWTGSEFLAKWLNGPKVVYVPTPTWGNHIPIFKFTGFEVKRYRYYDKGTCGFNEAGALEDISNMPQKSVVVLHACAHNPTGVDPQPQQWKKIEELVRKRNLFVFFDMAYQGFATGCIDRDAFALRYFVEQGNSIALAQSFAKNMGLYGERTGAFTLVCSSKEEATRVMSQIKILVRPMISNPPIHGARIAARILADNSLKQQWLKDMKHMADRIISMRLHLRDMLKLEGSTRNWQHIVDQIGMFCYTGITPEQVQRLINDYSIYLTKDGRISVAGITNHNVAYLARALHNVTQ</sequence>
<evidence type="ECO:0000256" key="4">
    <source>
        <dbReference type="ARBA" id="ARBA00012753"/>
    </source>
</evidence>
<evidence type="ECO:0000259" key="14">
    <source>
        <dbReference type="Pfam" id="PF00155"/>
    </source>
</evidence>
<dbReference type="Pfam" id="PF00155">
    <property type="entry name" value="Aminotran_1_2"/>
    <property type="match status" value="1"/>
</dbReference>
<proteinExistence type="inferred from homology"/>
<evidence type="ECO:0000313" key="16">
    <source>
        <dbReference type="WBParaSite" id="PgR039_g095_t02"/>
    </source>
</evidence>
<dbReference type="WBParaSite" id="PgR039_g095_t02">
    <property type="protein sequence ID" value="PgR039_g095_t02"/>
    <property type="gene ID" value="PgR039_g095"/>
</dbReference>
<dbReference type="FunFam" id="3.90.1150.10:FF:000001">
    <property type="entry name" value="Aspartate aminotransferase"/>
    <property type="match status" value="1"/>
</dbReference>
<name>A0A915BHK7_PARUN</name>
<dbReference type="PANTHER" id="PTHR11879">
    <property type="entry name" value="ASPARTATE AMINOTRANSFERASE"/>
    <property type="match status" value="1"/>
</dbReference>
<evidence type="ECO:0000256" key="7">
    <source>
        <dbReference type="ARBA" id="ARBA00022898"/>
    </source>
</evidence>
<dbReference type="EC" id="2.6.1.1" evidence="4"/>
<dbReference type="GO" id="GO:0005739">
    <property type="term" value="C:mitochondrion"/>
    <property type="evidence" value="ECO:0007669"/>
    <property type="project" value="TreeGrafter"/>
</dbReference>
<protein>
    <recommendedName>
        <fullName evidence="9">Aspartate aminotransferase, mitochondrial</fullName>
        <ecNumber evidence="4">2.6.1.1</ecNumber>
    </recommendedName>
    <alternativeName>
        <fullName evidence="10">Kynurenine aminotransferase 4</fullName>
    </alternativeName>
    <alternativeName>
        <fullName evidence="13">Kynurenine aminotransferase IV</fullName>
    </alternativeName>
    <alternativeName>
        <fullName evidence="12">Kynurenine--oxoglutarate transaminase 4</fullName>
    </alternativeName>
    <alternativeName>
        <fullName evidence="11">Kynurenine--oxoglutarate transaminase IV</fullName>
    </alternativeName>
    <alternativeName>
        <fullName evidence="8">Transaminase A</fullName>
    </alternativeName>
</protein>
<dbReference type="InterPro" id="IPR015424">
    <property type="entry name" value="PyrdxlP-dep_Trfase"/>
</dbReference>
<dbReference type="InterPro" id="IPR015421">
    <property type="entry name" value="PyrdxlP-dep_Trfase_major"/>
</dbReference>
<dbReference type="InterPro" id="IPR004839">
    <property type="entry name" value="Aminotransferase_I/II_large"/>
</dbReference>
<dbReference type="PRINTS" id="PR00799">
    <property type="entry name" value="TRANSAMINASE"/>
</dbReference>
<evidence type="ECO:0000256" key="8">
    <source>
        <dbReference type="ARBA" id="ARBA00030923"/>
    </source>
</evidence>
<dbReference type="Gene3D" id="3.40.640.10">
    <property type="entry name" value="Type I PLP-dependent aspartate aminotransferase-like (Major domain)"/>
    <property type="match status" value="1"/>
</dbReference>
<comment type="subunit">
    <text evidence="3">Homodimer.</text>
</comment>
<dbReference type="Proteomes" id="UP000887569">
    <property type="component" value="Unplaced"/>
</dbReference>
<feature type="domain" description="Aminotransferase class I/classII large" evidence="14">
    <location>
        <begin position="77"/>
        <end position="444"/>
    </location>
</feature>
<comment type="cofactor">
    <cofactor evidence="1">
        <name>pyridoxal 5'-phosphate</name>
        <dbReference type="ChEBI" id="CHEBI:597326"/>
    </cofactor>
</comment>
<evidence type="ECO:0000256" key="5">
    <source>
        <dbReference type="ARBA" id="ARBA00022576"/>
    </source>
</evidence>
<dbReference type="AlphaFoldDB" id="A0A915BHK7"/>
<dbReference type="GO" id="GO:0004069">
    <property type="term" value="F:L-aspartate:2-oxoglutarate aminotransferase activity"/>
    <property type="evidence" value="ECO:0007669"/>
    <property type="project" value="UniProtKB-EC"/>
</dbReference>
<dbReference type="CDD" id="cd00609">
    <property type="entry name" value="AAT_like"/>
    <property type="match status" value="1"/>
</dbReference>
<dbReference type="NCBIfam" id="NF006719">
    <property type="entry name" value="PRK09257.1"/>
    <property type="match status" value="1"/>
</dbReference>
<reference evidence="16" key="1">
    <citation type="submission" date="2022-11" db="UniProtKB">
        <authorList>
            <consortium name="WormBaseParasite"/>
        </authorList>
    </citation>
    <scope>IDENTIFICATION</scope>
</reference>
<organism evidence="15 16">
    <name type="scientific">Parascaris univalens</name>
    <name type="common">Nematode worm</name>
    <dbReference type="NCBI Taxonomy" id="6257"/>
    <lineage>
        <taxon>Eukaryota</taxon>
        <taxon>Metazoa</taxon>
        <taxon>Ecdysozoa</taxon>
        <taxon>Nematoda</taxon>
        <taxon>Chromadorea</taxon>
        <taxon>Rhabditida</taxon>
        <taxon>Spirurina</taxon>
        <taxon>Ascaridomorpha</taxon>
        <taxon>Ascaridoidea</taxon>
        <taxon>Ascarididae</taxon>
        <taxon>Parascaris</taxon>
    </lineage>
</organism>
<evidence type="ECO:0000256" key="11">
    <source>
        <dbReference type="ARBA" id="ARBA00041746"/>
    </source>
</evidence>
<keyword evidence="5" id="KW-0032">Aminotransferase</keyword>
<keyword evidence="7" id="KW-0663">Pyridoxal phosphate</keyword>
<dbReference type="FunFam" id="3.40.640.10:FF:000066">
    <property type="entry name" value="Aspartate aminotransferase"/>
    <property type="match status" value="1"/>
</dbReference>
<keyword evidence="15" id="KW-1185">Reference proteome</keyword>
<evidence type="ECO:0000256" key="3">
    <source>
        <dbReference type="ARBA" id="ARBA00011738"/>
    </source>
</evidence>
<evidence type="ECO:0000256" key="13">
    <source>
        <dbReference type="ARBA" id="ARBA00042891"/>
    </source>
</evidence>
<evidence type="ECO:0000256" key="9">
    <source>
        <dbReference type="ARBA" id="ARBA00040891"/>
    </source>
</evidence>
<evidence type="ECO:0000256" key="6">
    <source>
        <dbReference type="ARBA" id="ARBA00022679"/>
    </source>
</evidence>
<comment type="similarity">
    <text evidence="2">Belongs to the class-I pyridoxal-phosphate-dependent aminotransferase family.</text>
</comment>
<dbReference type="InterPro" id="IPR000796">
    <property type="entry name" value="Asp_trans"/>
</dbReference>
<evidence type="ECO:0000256" key="1">
    <source>
        <dbReference type="ARBA" id="ARBA00001933"/>
    </source>
</evidence>